<reference evidence="7 8" key="1">
    <citation type="journal article" date="2021" name="BMC Biol.">
        <title>Horizontally acquired antibacterial genes associated with adaptive radiation of ladybird beetles.</title>
        <authorList>
            <person name="Li H.S."/>
            <person name="Tang X.F."/>
            <person name="Huang Y.H."/>
            <person name="Xu Z.Y."/>
            <person name="Chen M.L."/>
            <person name="Du X.Y."/>
            <person name="Qiu B.Y."/>
            <person name="Chen P.T."/>
            <person name="Zhang W."/>
            <person name="Slipinski A."/>
            <person name="Escalona H.E."/>
            <person name="Waterhouse R.M."/>
            <person name="Zwick A."/>
            <person name="Pang H."/>
        </authorList>
    </citation>
    <scope>NUCLEOTIDE SEQUENCE [LARGE SCALE GENOMIC DNA]</scope>
    <source>
        <strain evidence="7">SYSU2018</strain>
    </source>
</reference>
<evidence type="ECO:0000313" key="7">
    <source>
        <dbReference type="EMBL" id="KAL3288475.1"/>
    </source>
</evidence>
<evidence type="ECO:0000256" key="5">
    <source>
        <dbReference type="SAM" id="MobiDB-lite"/>
    </source>
</evidence>
<feature type="coiled-coil region" evidence="4">
    <location>
        <begin position="188"/>
        <end position="243"/>
    </location>
</feature>
<dbReference type="PANTHER" id="PTHR46040">
    <property type="entry name" value="HIGH MOBILITY GROUP PROTEIN 2"/>
    <property type="match status" value="1"/>
</dbReference>
<dbReference type="GO" id="GO:0005634">
    <property type="term" value="C:nucleus"/>
    <property type="evidence" value="ECO:0007669"/>
    <property type="project" value="UniProtKB-UniRule"/>
</dbReference>
<dbReference type="Gene3D" id="1.10.30.10">
    <property type="entry name" value="High mobility group box domain"/>
    <property type="match status" value="1"/>
</dbReference>
<organism evidence="7 8">
    <name type="scientific">Cryptolaemus montrouzieri</name>
    <dbReference type="NCBI Taxonomy" id="559131"/>
    <lineage>
        <taxon>Eukaryota</taxon>
        <taxon>Metazoa</taxon>
        <taxon>Ecdysozoa</taxon>
        <taxon>Arthropoda</taxon>
        <taxon>Hexapoda</taxon>
        <taxon>Insecta</taxon>
        <taxon>Pterygota</taxon>
        <taxon>Neoptera</taxon>
        <taxon>Endopterygota</taxon>
        <taxon>Coleoptera</taxon>
        <taxon>Polyphaga</taxon>
        <taxon>Cucujiformia</taxon>
        <taxon>Coccinelloidea</taxon>
        <taxon>Coccinellidae</taxon>
        <taxon>Scymninae</taxon>
        <taxon>Scymnini</taxon>
        <taxon>Cryptolaemus</taxon>
    </lineage>
</organism>
<dbReference type="SMART" id="SM00398">
    <property type="entry name" value="HMG"/>
    <property type="match status" value="1"/>
</dbReference>
<dbReference type="InterPro" id="IPR009071">
    <property type="entry name" value="HMG_box_dom"/>
</dbReference>
<comment type="caution">
    <text evidence="7">The sequence shown here is derived from an EMBL/GenBank/DDBJ whole genome shotgun (WGS) entry which is preliminary data.</text>
</comment>
<dbReference type="EMBL" id="JABFTP020000185">
    <property type="protein sequence ID" value="KAL3288475.1"/>
    <property type="molecule type" value="Genomic_DNA"/>
</dbReference>
<feature type="compositionally biased region" description="Polar residues" evidence="5">
    <location>
        <begin position="29"/>
        <end position="38"/>
    </location>
</feature>
<feature type="region of interest" description="Disordered" evidence="5">
    <location>
        <begin position="1"/>
        <end position="63"/>
    </location>
</feature>
<accession>A0ABD2PCD3</accession>
<dbReference type="InterPro" id="IPR036910">
    <property type="entry name" value="HMG_box_dom_sf"/>
</dbReference>
<dbReference type="PROSITE" id="PS50118">
    <property type="entry name" value="HMG_BOX_2"/>
    <property type="match status" value="1"/>
</dbReference>
<dbReference type="CDD" id="cd21980">
    <property type="entry name" value="HMG-box_HMG20"/>
    <property type="match status" value="1"/>
</dbReference>
<feature type="coiled-coil region" evidence="4">
    <location>
        <begin position="98"/>
        <end position="125"/>
    </location>
</feature>
<feature type="DNA-binding region" description="HMG box" evidence="3">
    <location>
        <begin position="55"/>
        <end position="123"/>
    </location>
</feature>
<evidence type="ECO:0000256" key="3">
    <source>
        <dbReference type="PROSITE-ProRule" id="PRU00267"/>
    </source>
</evidence>
<gene>
    <name evidence="7" type="ORF">HHI36_002918</name>
</gene>
<dbReference type="SUPFAM" id="SSF47095">
    <property type="entry name" value="HMG-box"/>
    <property type="match status" value="1"/>
</dbReference>
<keyword evidence="4" id="KW-0175">Coiled coil</keyword>
<keyword evidence="1 3" id="KW-0238">DNA-binding</keyword>
<feature type="compositionally biased region" description="Basic and acidic residues" evidence="5">
    <location>
        <begin position="139"/>
        <end position="148"/>
    </location>
</feature>
<protein>
    <recommendedName>
        <fullName evidence="6">HMG box domain-containing protein</fullName>
    </recommendedName>
</protein>
<keyword evidence="8" id="KW-1185">Reference proteome</keyword>
<dbReference type="AlphaFoldDB" id="A0ABD2PCD3"/>
<dbReference type="Pfam" id="PF00505">
    <property type="entry name" value="HMG_box"/>
    <property type="match status" value="1"/>
</dbReference>
<evidence type="ECO:0000256" key="4">
    <source>
        <dbReference type="SAM" id="Coils"/>
    </source>
</evidence>
<name>A0ABD2PCD3_9CUCU</name>
<evidence type="ECO:0000313" key="8">
    <source>
        <dbReference type="Proteomes" id="UP001516400"/>
    </source>
</evidence>
<dbReference type="Proteomes" id="UP001516400">
    <property type="component" value="Unassembled WGS sequence"/>
</dbReference>
<sequence>METVPQDSNEIQTSQTIEVKQQEDKVPDSSENSVAQSPKTAKGKKRKKPKDSTAPRHPLTGYVRFLNDRREAVRSENPNLSFAEITKLLASEWSNLPVEKKQQYLDAAEQDRERYTREYNAYKQTEAYKLFTAQQNEKKLKENREEPKVPQNQTLPSKESTDLDFSNFDIPIFTEEFLDHNKTRDAELRQLRKSNTDFEQQNAILQKHIENMKSAITKLEGEISQQEKNNTALQKHLEHLRSTLTTGFSTVKLPGIKEKATLQNIDSYMTNLHSILLENSTSDANLVQTVRDIVGQLEFNG</sequence>
<dbReference type="GO" id="GO:0003677">
    <property type="term" value="F:DNA binding"/>
    <property type="evidence" value="ECO:0007669"/>
    <property type="project" value="UniProtKB-UniRule"/>
</dbReference>
<dbReference type="InterPro" id="IPR051965">
    <property type="entry name" value="ChromReg_NeuronalGeneExpr"/>
</dbReference>
<evidence type="ECO:0000256" key="2">
    <source>
        <dbReference type="ARBA" id="ARBA00023242"/>
    </source>
</evidence>
<evidence type="ECO:0000259" key="6">
    <source>
        <dbReference type="PROSITE" id="PS50118"/>
    </source>
</evidence>
<dbReference type="PANTHER" id="PTHR46040:SF3">
    <property type="entry name" value="HIGH MOBILITY GROUP PROTEIN 2"/>
    <property type="match status" value="1"/>
</dbReference>
<feature type="domain" description="HMG box" evidence="6">
    <location>
        <begin position="55"/>
        <end position="123"/>
    </location>
</feature>
<feature type="compositionally biased region" description="Polar residues" evidence="5">
    <location>
        <begin position="1"/>
        <end position="19"/>
    </location>
</feature>
<keyword evidence="2 3" id="KW-0539">Nucleus</keyword>
<feature type="region of interest" description="Disordered" evidence="5">
    <location>
        <begin position="139"/>
        <end position="161"/>
    </location>
</feature>
<evidence type="ECO:0000256" key="1">
    <source>
        <dbReference type="ARBA" id="ARBA00023125"/>
    </source>
</evidence>
<proteinExistence type="predicted"/>